<dbReference type="AlphaFoldDB" id="A0A1J4JZK5"/>
<dbReference type="GO" id="GO:0048870">
    <property type="term" value="P:cell motility"/>
    <property type="evidence" value="ECO:0007669"/>
    <property type="project" value="InterPro"/>
</dbReference>
<dbReference type="GO" id="GO:0005794">
    <property type="term" value="C:Golgi apparatus"/>
    <property type="evidence" value="ECO:0007669"/>
    <property type="project" value="TreeGrafter"/>
</dbReference>
<dbReference type="Proteomes" id="UP000179807">
    <property type="component" value="Unassembled WGS sequence"/>
</dbReference>
<gene>
    <name evidence="13" type="ORF">TRFO_06417</name>
</gene>
<feature type="domain" description="Growth arrest-specific protein 8" evidence="12">
    <location>
        <begin position="3"/>
        <end position="163"/>
    </location>
</feature>
<dbReference type="InterPro" id="IPR025593">
    <property type="entry name" value="GAS8_dom"/>
</dbReference>
<dbReference type="PANTHER" id="PTHR31543:SF0">
    <property type="entry name" value="DYNEIN REGULATORY COMPLEX SUBUNIT 4"/>
    <property type="match status" value="1"/>
</dbReference>
<evidence type="ECO:0000256" key="1">
    <source>
        <dbReference type="ARBA" id="ARBA00004230"/>
    </source>
</evidence>
<dbReference type="GO" id="GO:0031514">
    <property type="term" value="C:motile cilium"/>
    <property type="evidence" value="ECO:0007669"/>
    <property type="project" value="UniProtKB-SubCell"/>
</dbReference>
<evidence type="ECO:0000256" key="7">
    <source>
        <dbReference type="ARBA" id="ARBA00023054"/>
    </source>
</evidence>
<sequence length="214" mass="24701">MDMRYKDFEQRKKNYEKDIAELNRQLAIQRAKNNKLHKILSTYDSDKMALANSRARISQLNQEIESLKHQQQVKEARFKKMEQERDMLMSKFEASVHDVRQKTEFRALLLEKKVESLDEVLQRKEGQLDEMLETAGINDDQLEELSEKVGDLLNSKNAVIENLEYELAKATKAHNDLISIYQAKMSSAGVPADELVFEPLPSDTTTAPAPSLFR</sequence>
<dbReference type="GO" id="GO:0005874">
    <property type="term" value="C:microtubule"/>
    <property type="evidence" value="ECO:0007669"/>
    <property type="project" value="UniProtKB-KW"/>
</dbReference>
<dbReference type="GO" id="GO:0031267">
    <property type="term" value="F:small GTPase binding"/>
    <property type="evidence" value="ECO:0007669"/>
    <property type="project" value="InterPro"/>
</dbReference>
<keyword evidence="4" id="KW-0963">Cytoplasm</keyword>
<organism evidence="13 14">
    <name type="scientific">Tritrichomonas foetus</name>
    <dbReference type="NCBI Taxonomy" id="1144522"/>
    <lineage>
        <taxon>Eukaryota</taxon>
        <taxon>Metamonada</taxon>
        <taxon>Parabasalia</taxon>
        <taxon>Tritrichomonadida</taxon>
        <taxon>Tritrichomonadidae</taxon>
        <taxon>Tritrichomonas</taxon>
    </lineage>
</organism>
<evidence type="ECO:0000256" key="5">
    <source>
        <dbReference type="ARBA" id="ARBA00022701"/>
    </source>
</evidence>
<comment type="caution">
    <text evidence="13">The sequence shown here is derived from an EMBL/GenBank/DDBJ whole genome shotgun (WGS) entry which is preliminary data.</text>
</comment>
<evidence type="ECO:0000256" key="2">
    <source>
        <dbReference type="ARBA" id="ARBA00004245"/>
    </source>
</evidence>
<dbReference type="PANTHER" id="PTHR31543">
    <property type="entry name" value="DYNEIN REGULATORY COMPLEX SUBUNIT 4"/>
    <property type="match status" value="1"/>
</dbReference>
<dbReference type="InterPro" id="IPR039308">
    <property type="entry name" value="GAS8"/>
</dbReference>
<keyword evidence="5" id="KW-0493">Microtubule</keyword>
<comment type="similarity">
    <text evidence="3">Belongs to the DRC4 family.</text>
</comment>
<comment type="subcellular location">
    <subcellularLocation>
        <location evidence="1">Cell projection</location>
        <location evidence="1">Cilium</location>
        <location evidence="1">Flagellum</location>
    </subcellularLocation>
    <subcellularLocation>
        <location evidence="2">Cytoplasm</location>
        <location evidence="2">Cytoskeleton</location>
    </subcellularLocation>
</comment>
<keyword evidence="6" id="KW-0282">Flagellum</keyword>
<evidence type="ECO:0000256" key="10">
    <source>
        <dbReference type="ARBA" id="ARBA00023273"/>
    </source>
</evidence>
<evidence type="ECO:0000256" key="6">
    <source>
        <dbReference type="ARBA" id="ARBA00022846"/>
    </source>
</evidence>
<dbReference type="EMBL" id="MLAK01000804">
    <property type="protein sequence ID" value="OHT04114.1"/>
    <property type="molecule type" value="Genomic_DNA"/>
</dbReference>
<evidence type="ECO:0000256" key="3">
    <source>
        <dbReference type="ARBA" id="ARBA00009859"/>
    </source>
</evidence>
<evidence type="ECO:0000256" key="4">
    <source>
        <dbReference type="ARBA" id="ARBA00022490"/>
    </source>
</evidence>
<proteinExistence type="inferred from homology"/>
<dbReference type="VEuPathDB" id="TrichDB:TRFO_06417"/>
<dbReference type="GO" id="GO:0008017">
    <property type="term" value="F:microtubule binding"/>
    <property type="evidence" value="ECO:0007669"/>
    <property type="project" value="InterPro"/>
</dbReference>
<keyword evidence="8" id="KW-0969">Cilium</keyword>
<dbReference type="GeneID" id="94827788"/>
<reference evidence="13" key="1">
    <citation type="submission" date="2016-10" db="EMBL/GenBank/DDBJ databases">
        <authorList>
            <person name="Benchimol M."/>
            <person name="Almeida L.G."/>
            <person name="Vasconcelos A.T."/>
            <person name="Perreira-Neves A."/>
            <person name="Rosa I.A."/>
            <person name="Tasca T."/>
            <person name="Bogo M.R."/>
            <person name="de Souza W."/>
        </authorList>
    </citation>
    <scope>NUCLEOTIDE SEQUENCE [LARGE SCALE GENOMIC DNA]</scope>
    <source>
        <strain evidence="13">K</strain>
    </source>
</reference>
<protein>
    <recommendedName>
        <fullName evidence="12">Growth arrest-specific protein 8 domain-containing protein</fullName>
    </recommendedName>
</protein>
<dbReference type="RefSeq" id="XP_068357250.1">
    <property type="nucleotide sequence ID" value="XM_068493084.1"/>
</dbReference>
<dbReference type="Pfam" id="PF13851">
    <property type="entry name" value="GAS"/>
    <property type="match status" value="1"/>
</dbReference>
<evidence type="ECO:0000256" key="11">
    <source>
        <dbReference type="SAM" id="Coils"/>
    </source>
</evidence>
<keyword evidence="9" id="KW-0206">Cytoskeleton</keyword>
<feature type="coiled-coil region" evidence="11">
    <location>
        <begin position="5"/>
        <end position="173"/>
    </location>
</feature>
<name>A0A1J4JZK5_9EUKA</name>
<evidence type="ECO:0000256" key="8">
    <source>
        <dbReference type="ARBA" id="ARBA00023069"/>
    </source>
</evidence>
<evidence type="ECO:0000313" key="13">
    <source>
        <dbReference type="EMBL" id="OHT04114.1"/>
    </source>
</evidence>
<evidence type="ECO:0000256" key="9">
    <source>
        <dbReference type="ARBA" id="ARBA00023212"/>
    </source>
</evidence>
<dbReference type="OrthoDB" id="767661at2759"/>
<keyword evidence="14" id="KW-1185">Reference proteome</keyword>
<keyword evidence="10" id="KW-0966">Cell projection</keyword>
<evidence type="ECO:0000259" key="12">
    <source>
        <dbReference type="Pfam" id="PF13851"/>
    </source>
</evidence>
<keyword evidence="7 11" id="KW-0175">Coiled coil</keyword>
<evidence type="ECO:0000313" key="14">
    <source>
        <dbReference type="Proteomes" id="UP000179807"/>
    </source>
</evidence>
<accession>A0A1J4JZK5</accession>